<feature type="transmembrane region" description="Helical" evidence="3">
    <location>
        <begin position="269"/>
        <end position="289"/>
    </location>
</feature>
<sequence length="703" mass="74201">MSTADTATRRPRTGHATRWDVQALRALAVSAVVLYHLWPARLPGGFVGVDVFFVISGFLITGHLLRELERTGRIALGAFWGRRAKRLLPAAFTTILVTGAAVLLVVPASLWSQYGRELIASTVYLQNWQLAADAVDYLAQSNAPSPFQHFWSLSVEEQFYIALPLLLLGALAVAGRRRAAGFRVARVLLGTVLVVSFVWCVVQTVTSPGVAYFSTATRAWEFALGGLASTVRLPAVRTTLARTVRVVGAWTGVAAIAAALFVIRPTTPFPGWAAALPVVGASLVVLFGGASGLQRVGRWAPIAFTGRISYALYLWHWPAVVLVPIVTGHPLTATEKLAVLVGSVLLATASTLLVEEPLRAAPWLSAARPRRVGVLGVVGTVVVVALGASTLTAAHVAQERAAAAAERIASGDVACFGAAARIGFPDPCVNPDLADVRVPGPAAIGGDDANEAACWTNASSGDAFKSCRLGPETGWTKRIIAIGDSHNNALIGVYRAMAERYGWRIDVAGHARCYLTDGTQQVSSAAEQASCEGWRRNAFRYIGEQADRTDAVFVTHSTGDATVDPGAYGSVEDATVAGLAGAWRRINDVGVPVIALRDNPVTAYDVVTCTSRMTGPTDGSCDAPRAEALRFDGSAEAARLVPDATVVDLTRYMCTDDVCPAVIGGVVVHRDNSHLSATFAATLAPALGRAVDRALQDDGSARR</sequence>
<keyword evidence="6" id="KW-0012">Acyltransferase</keyword>
<keyword evidence="3" id="KW-0472">Membrane</keyword>
<name>A0A942YCY3_9BACI</name>
<feature type="transmembrane region" description="Helical" evidence="3">
    <location>
        <begin position="374"/>
        <end position="397"/>
    </location>
</feature>
<comment type="similarity">
    <text evidence="2">Belongs to the acyltransferase 3 family.</text>
</comment>
<feature type="transmembrane region" description="Helical" evidence="3">
    <location>
        <begin position="87"/>
        <end position="111"/>
    </location>
</feature>
<dbReference type="InterPro" id="IPR002656">
    <property type="entry name" value="Acyl_transf_3_dom"/>
</dbReference>
<dbReference type="PANTHER" id="PTHR23028">
    <property type="entry name" value="ACETYLTRANSFERASE"/>
    <property type="match status" value="1"/>
</dbReference>
<dbReference type="GO" id="GO:0016747">
    <property type="term" value="F:acyltransferase activity, transferring groups other than amino-acyl groups"/>
    <property type="evidence" value="ECO:0007669"/>
    <property type="project" value="InterPro"/>
</dbReference>
<gene>
    <name evidence="6" type="ORF">KHB02_37270</name>
</gene>
<dbReference type="AlphaFoldDB" id="A0A942YCY3"/>
<keyword evidence="3" id="KW-0812">Transmembrane</keyword>
<comment type="caution">
    <text evidence="6">The sequence shown here is derived from an EMBL/GenBank/DDBJ whole genome shotgun (WGS) entry which is preliminary data.</text>
</comment>
<feature type="transmembrane region" description="Helical" evidence="3">
    <location>
        <begin position="158"/>
        <end position="175"/>
    </location>
</feature>
<evidence type="ECO:0000259" key="5">
    <source>
        <dbReference type="Pfam" id="PF19040"/>
    </source>
</evidence>
<evidence type="ECO:0000256" key="3">
    <source>
        <dbReference type="SAM" id="Phobius"/>
    </source>
</evidence>
<evidence type="ECO:0000256" key="2">
    <source>
        <dbReference type="ARBA" id="ARBA00007400"/>
    </source>
</evidence>
<feature type="transmembrane region" description="Helical" evidence="3">
    <location>
        <begin position="44"/>
        <end position="66"/>
    </location>
</feature>
<evidence type="ECO:0000313" key="6">
    <source>
        <dbReference type="EMBL" id="MBS4187026.1"/>
    </source>
</evidence>
<dbReference type="Pfam" id="PF19040">
    <property type="entry name" value="SGNH"/>
    <property type="match status" value="1"/>
</dbReference>
<dbReference type="PANTHER" id="PTHR23028:SF53">
    <property type="entry name" value="ACYL_TRANSF_3 DOMAIN-CONTAINING PROTEIN"/>
    <property type="match status" value="1"/>
</dbReference>
<dbReference type="GO" id="GO:0016020">
    <property type="term" value="C:membrane"/>
    <property type="evidence" value="ECO:0007669"/>
    <property type="project" value="TreeGrafter"/>
</dbReference>
<feature type="transmembrane region" description="Helical" evidence="3">
    <location>
        <begin position="21"/>
        <end position="38"/>
    </location>
</feature>
<dbReference type="EMBL" id="JAGYPE010000008">
    <property type="protein sequence ID" value="MBS4187026.1"/>
    <property type="molecule type" value="Genomic_DNA"/>
</dbReference>
<protein>
    <submittedName>
        <fullName evidence="6">Acyltransferase</fullName>
    </submittedName>
</protein>
<feature type="transmembrane region" description="Helical" evidence="3">
    <location>
        <begin position="187"/>
        <end position="205"/>
    </location>
</feature>
<feature type="transmembrane region" description="Helical" evidence="3">
    <location>
        <begin position="337"/>
        <end position="354"/>
    </location>
</feature>
<accession>A0A942YCY3</accession>
<reference evidence="6" key="1">
    <citation type="submission" date="2021-05" db="EMBL/GenBank/DDBJ databases">
        <title>Novel Bacillus species.</title>
        <authorList>
            <person name="Liu G."/>
        </authorList>
    </citation>
    <scope>NUCLEOTIDE SEQUENCE</scope>
    <source>
        <strain evidence="6">FJAT-50051</strain>
    </source>
</reference>
<keyword evidence="3" id="KW-1133">Transmembrane helix</keyword>
<proteinExistence type="inferred from homology"/>
<organism evidence="6">
    <name type="scientific">Neobacillus citreus</name>
    <dbReference type="NCBI Taxonomy" id="2833578"/>
    <lineage>
        <taxon>Bacteria</taxon>
        <taxon>Bacillati</taxon>
        <taxon>Bacillota</taxon>
        <taxon>Bacilli</taxon>
        <taxon>Bacillales</taxon>
        <taxon>Bacillaceae</taxon>
        <taxon>Neobacillus</taxon>
    </lineage>
</organism>
<comment type="subcellular location">
    <subcellularLocation>
        <location evidence="1">Membrane</location>
    </subcellularLocation>
</comment>
<dbReference type="InterPro" id="IPR043968">
    <property type="entry name" value="SGNH"/>
</dbReference>
<feature type="domain" description="SGNH" evidence="5">
    <location>
        <begin position="462"/>
        <end position="687"/>
    </location>
</feature>
<feature type="transmembrane region" description="Helical" evidence="3">
    <location>
        <begin position="310"/>
        <end position="331"/>
    </location>
</feature>
<keyword evidence="6" id="KW-0808">Transferase</keyword>
<dbReference type="InterPro" id="IPR050879">
    <property type="entry name" value="Acyltransferase_3"/>
</dbReference>
<evidence type="ECO:0000256" key="1">
    <source>
        <dbReference type="ARBA" id="ARBA00004370"/>
    </source>
</evidence>
<feature type="transmembrane region" description="Helical" evidence="3">
    <location>
        <begin position="211"/>
        <end position="231"/>
    </location>
</feature>
<feature type="domain" description="Acyltransferase 3" evidence="4">
    <location>
        <begin position="21"/>
        <end position="348"/>
    </location>
</feature>
<evidence type="ECO:0000259" key="4">
    <source>
        <dbReference type="Pfam" id="PF01757"/>
    </source>
</evidence>
<dbReference type="GO" id="GO:0009103">
    <property type="term" value="P:lipopolysaccharide biosynthetic process"/>
    <property type="evidence" value="ECO:0007669"/>
    <property type="project" value="TreeGrafter"/>
</dbReference>
<feature type="transmembrane region" description="Helical" evidence="3">
    <location>
        <begin position="243"/>
        <end position="263"/>
    </location>
</feature>
<dbReference type="Pfam" id="PF01757">
    <property type="entry name" value="Acyl_transf_3"/>
    <property type="match status" value="1"/>
</dbReference>